<proteinExistence type="predicted"/>
<reference evidence="1" key="1">
    <citation type="submission" date="2017-06" db="EMBL/GenBank/DDBJ databases">
        <title>Sequencing and comparative analysis of myxobacterial genomes.</title>
        <authorList>
            <person name="Rupp O."/>
            <person name="Goesmann A."/>
            <person name="Sogaard-Andersen L."/>
        </authorList>
    </citation>
    <scope>NUCLEOTIDE SEQUENCE [LARGE SCALE GENOMIC DNA]</scope>
    <source>
        <strain evidence="1">DSM 52655</strain>
    </source>
</reference>
<accession>A0A250JDY2</accession>
<dbReference type="PANTHER" id="PTHR36922">
    <property type="entry name" value="BLL2446 PROTEIN"/>
    <property type="match status" value="1"/>
</dbReference>
<evidence type="ECO:0000313" key="1">
    <source>
        <dbReference type="EMBL" id="ATB42095.1"/>
    </source>
</evidence>
<dbReference type="InterPro" id="IPR018531">
    <property type="entry name" value="DUF1993"/>
</dbReference>
<dbReference type="PANTHER" id="PTHR36922:SF1">
    <property type="entry name" value="DUF1993 DOMAIN-CONTAINING PROTEIN"/>
    <property type="match status" value="1"/>
</dbReference>
<organism evidence="1">
    <name type="scientific">Cystobacter fuscus</name>
    <dbReference type="NCBI Taxonomy" id="43"/>
    <lineage>
        <taxon>Bacteria</taxon>
        <taxon>Pseudomonadati</taxon>
        <taxon>Myxococcota</taxon>
        <taxon>Myxococcia</taxon>
        <taxon>Myxococcales</taxon>
        <taxon>Cystobacterineae</taxon>
        <taxon>Archangiaceae</taxon>
        <taxon>Cystobacter</taxon>
    </lineage>
</organism>
<gene>
    <name evidence="1" type="ORF">CYFUS_007572</name>
</gene>
<dbReference type="KEGG" id="cfus:CYFUS_007572"/>
<dbReference type="Gene3D" id="1.20.120.450">
    <property type="entry name" value="dinb family like domain"/>
    <property type="match status" value="1"/>
</dbReference>
<dbReference type="RefSeq" id="WP_095989703.1">
    <property type="nucleotide sequence ID" value="NZ_CP022098.1"/>
</dbReference>
<dbReference type="EMBL" id="CP022098">
    <property type="protein sequence ID" value="ATB42095.1"/>
    <property type="molecule type" value="Genomic_DNA"/>
</dbReference>
<name>A0A250JDY2_9BACT</name>
<protein>
    <recommendedName>
        <fullName evidence="2">DUF1993 domain-containing protein</fullName>
    </recommendedName>
</protein>
<dbReference type="AlphaFoldDB" id="A0A250JDY2"/>
<dbReference type="Proteomes" id="UP000217257">
    <property type="component" value="Chromosome"/>
</dbReference>
<dbReference type="SUPFAM" id="SSF109854">
    <property type="entry name" value="DinB/YfiT-like putative metalloenzymes"/>
    <property type="match status" value="1"/>
</dbReference>
<evidence type="ECO:0008006" key="2">
    <source>
        <dbReference type="Google" id="ProtNLM"/>
    </source>
</evidence>
<sequence>MSLSMYQASIPTFVRMLGNLSAILAKAATYAETKKIDPSVLLNARLAPDMRPLSFQIQTASDVAKGCAARLAGIDPPSFPDTESSFPEFQTRIAKTIEFLNSVSAAQVDGSEERTVTLKMRTQEVQFQGQAYLLSFALPNFYFHVTTAYAILRHNGLDIGKGDFLGGR</sequence>
<dbReference type="Pfam" id="PF09351">
    <property type="entry name" value="DUF1993"/>
    <property type="match status" value="1"/>
</dbReference>
<dbReference type="InterPro" id="IPR034660">
    <property type="entry name" value="DinB/YfiT-like"/>
</dbReference>